<dbReference type="SUPFAM" id="SSF46785">
    <property type="entry name" value="Winged helix' DNA-binding domain"/>
    <property type="match status" value="1"/>
</dbReference>
<dbReference type="GO" id="GO:0005524">
    <property type="term" value="F:ATP binding"/>
    <property type="evidence" value="ECO:0007669"/>
    <property type="project" value="UniProtKB-KW"/>
</dbReference>
<name>A0A4D7AXS6_9FIRM</name>
<dbReference type="InterPro" id="IPR010997">
    <property type="entry name" value="HRDC-like_sf"/>
</dbReference>
<dbReference type="Gene3D" id="1.10.150.80">
    <property type="entry name" value="HRDC domain"/>
    <property type="match status" value="1"/>
</dbReference>
<evidence type="ECO:0000256" key="8">
    <source>
        <dbReference type="ARBA" id="ARBA00022806"/>
    </source>
</evidence>
<evidence type="ECO:0000256" key="4">
    <source>
        <dbReference type="ARBA" id="ARBA00022723"/>
    </source>
</evidence>
<dbReference type="CDD" id="cd18794">
    <property type="entry name" value="SF2_C_RecQ"/>
    <property type="match status" value="1"/>
</dbReference>
<gene>
    <name evidence="20" type="primary">recQ</name>
    <name evidence="20" type="ORF">EIO64_17270</name>
</gene>
<organism evidence="20 21">
    <name type="scientific">Dysosmobacter welbionis</name>
    <dbReference type="NCBI Taxonomy" id="2093857"/>
    <lineage>
        <taxon>Bacteria</taxon>
        <taxon>Bacillati</taxon>
        <taxon>Bacillota</taxon>
        <taxon>Clostridia</taxon>
        <taxon>Eubacteriales</taxon>
        <taxon>Oscillospiraceae</taxon>
        <taxon>Dysosmobacter</taxon>
    </lineage>
</organism>
<protein>
    <recommendedName>
        <fullName evidence="16">DNA helicase RecQ</fullName>
        <ecNumber evidence="16">5.6.2.4</ecNumber>
    </recommendedName>
</protein>
<dbReference type="EC" id="5.6.2.4" evidence="16"/>
<dbReference type="PROSITE" id="PS50967">
    <property type="entry name" value="HRDC"/>
    <property type="match status" value="1"/>
</dbReference>
<dbReference type="GO" id="GO:0009378">
    <property type="term" value="F:four-way junction helicase activity"/>
    <property type="evidence" value="ECO:0007669"/>
    <property type="project" value="TreeGrafter"/>
</dbReference>
<dbReference type="InterPro" id="IPR044876">
    <property type="entry name" value="HRDC_dom_sf"/>
</dbReference>
<keyword evidence="7 20" id="KW-0378">Hydrolase</keyword>
<dbReference type="InterPro" id="IPR014001">
    <property type="entry name" value="Helicase_ATP-bd"/>
</dbReference>
<keyword evidence="4" id="KW-0479">Metal-binding</keyword>
<dbReference type="InterPro" id="IPR027417">
    <property type="entry name" value="P-loop_NTPase"/>
</dbReference>
<evidence type="ECO:0000256" key="7">
    <source>
        <dbReference type="ARBA" id="ARBA00022801"/>
    </source>
</evidence>
<dbReference type="PROSITE" id="PS51194">
    <property type="entry name" value="HELICASE_CTER"/>
    <property type="match status" value="1"/>
</dbReference>
<dbReference type="SUPFAM" id="SSF47819">
    <property type="entry name" value="HRDC-like"/>
    <property type="match status" value="1"/>
</dbReference>
<dbReference type="GO" id="GO:0043138">
    <property type="term" value="F:3'-5' DNA helicase activity"/>
    <property type="evidence" value="ECO:0007669"/>
    <property type="project" value="UniProtKB-EC"/>
</dbReference>
<reference evidence="21" key="1">
    <citation type="submission" date="2018-12" db="EMBL/GenBank/DDBJ databases">
        <title>Dusodibacter welbiota gen. nov., sp. nov., isolated from human faeces and emended description of the Oscillibacter genus.</title>
        <authorList>
            <person name="Le Roy T."/>
            <person name="Van der Smissen P."/>
            <person name="Delzenne N."/>
            <person name="Muccioli G."/>
            <person name="Collet J.F."/>
            <person name="Cani P.D."/>
        </authorList>
    </citation>
    <scope>NUCLEOTIDE SEQUENCE [LARGE SCALE GENOMIC DNA]</scope>
    <source>
        <strain evidence="21">J115</strain>
    </source>
</reference>
<evidence type="ECO:0000256" key="12">
    <source>
        <dbReference type="ARBA" id="ARBA00023172"/>
    </source>
</evidence>
<dbReference type="NCBIfam" id="TIGR00614">
    <property type="entry name" value="recQ_fam"/>
    <property type="match status" value="1"/>
</dbReference>
<evidence type="ECO:0000256" key="2">
    <source>
        <dbReference type="ARBA" id="ARBA00001947"/>
    </source>
</evidence>
<keyword evidence="8 20" id="KW-0347">Helicase</keyword>
<dbReference type="GO" id="GO:0009432">
    <property type="term" value="P:SOS response"/>
    <property type="evidence" value="ECO:0007669"/>
    <property type="project" value="UniProtKB-UniRule"/>
</dbReference>
<dbReference type="Pfam" id="PF00570">
    <property type="entry name" value="HRDC"/>
    <property type="match status" value="1"/>
</dbReference>
<evidence type="ECO:0000313" key="20">
    <source>
        <dbReference type="EMBL" id="QCI60740.1"/>
    </source>
</evidence>
<dbReference type="SMART" id="SM00490">
    <property type="entry name" value="HELICc"/>
    <property type="match status" value="1"/>
</dbReference>
<keyword evidence="13" id="KW-0234">DNA repair</keyword>
<comment type="similarity">
    <text evidence="3">Belongs to the helicase family. RecQ subfamily.</text>
</comment>
<dbReference type="CDD" id="cd17920">
    <property type="entry name" value="DEXHc_RecQ"/>
    <property type="match status" value="1"/>
</dbReference>
<comment type="cofactor">
    <cofactor evidence="2">
        <name>Zn(2+)</name>
        <dbReference type="ChEBI" id="CHEBI:29105"/>
    </cofactor>
</comment>
<keyword evidence="12" id="KW-0233">DNA recombination</keyword>
<accession>A0A4D7AXS6</accession>
<evidence type="ECO:0000256" key="9">
    <source>
        <dbReference type="ARBA" id="ARBA00022833"/>
    </source>
</evidence>
<evidence type="ECO:0000256" key="15">
    <source>
        <dbReference type="ARBA" id="ARBA00034617"/>
    </source>
</evidence>
<comment type="catalytic activity">
    <reaction evidence="15">
        <text>Couples ATP hydrolysis with the unwinding of duplex DNA by translocating in the 3'-5' direction.</text>
        <dbReference type="EC" id="5.6.2.4"/>
    </reaction>
</comment>
<dbReference type="Pfam" id="PF09382">
    <property type="entry name" value="RQC"/>
    <property type="match status" value="1"/>
</dbReference>
<dbReference type="GO" id="GO:0006310">
    <property type="term" value="P:DNA recombination"/>
    <property type="evidence" value="ECO:0007669"/>
    <property type="project" value="UniProtKB-UniRule"/>
</dbReference>
<evidence type="ECO:0000256" key="10">
    <source>
        <dbReference type="ARBA" id="ARBA00022840"/>
    </source>
</evidence>
<evidence type="ECO:0000256" key="1">
    <source>
        <dbReference type="ARBA" id="ARBA00001946"/>
    </source>
</evidence>
<dbReference type="InterPro" id="IPR018982">
    <property type="entry name" value="RQC_domain"/>
</dbReference>
<dbReference type="Proteomes" id="UP000298642">
    <property type="component" value="Chromosome"/>
</dbReference>
<keyword evidence="6" id="KW-0227">DNA damage</keyword>
<keyword evidence="11" id="KW-0238">DNA-binding</keyword>
<dbReference type="PANTHER" id="PTHR13710">
    <property type="entry name" value="DNA HELICASE RECQ FAMILY MEMBER"/>
    <property type="match status" value="1"/>
</dbReference>
<keyword evidence="21" id="KW-1185">Reference proteome</keyword>
<dbReference type="GO" id="GO:0006281">
    <property type="term" value="P:DNA repair"/>
    <property type="evidence" value="ECO:0007669"/>
    <property type="project" value="UniProtKB-KW"/>
</dbReference>
<evidence type="ECO:0000256" key="3">
    <source>
        <dbReference type="ARBA" id="ARBA00005446"/>
    </source>
</evidence>
<dbReference type="GeneID" id="89520915"/>
<dbReference type="GO" id="GO:0046872">
    <property type="term" value="F:metal ion binding"/>
    <property type="evidence" value="ECO:0007669"/>
    <property type="project" value="UniProtKB-KW"/>
</dbReference>
<sequence>MTKEEALKTYYGYDVFRGGQEAVIDALLSGRDALAIMPTGAGKSVCYQIPALLLSGITLVVSPLVSLMRDQVTQLVQMGIPAAFLNSSLTFRQYLLALDRARAGRYKIIYVAPERLETEGFQAFVREADISLVAVDEAHCISQWGQDFRPSYLNIPAFVESLPHRPPVGAFTATATPDVKADIHRLLDLQDPLELTTGFDRENLYFEVQQPADKRAALLELVKGRPGKCGIVYCATRKNVEEVCDFLRQRGVAAARYHAGLAPEERQRNQEDFLYDRVQVMVATNAFGMGIDKSDVRYVIHYNMPKDMESYYQEAGRAGRDGAPSSCILLYSGQDVRTNEFLITHSEPREDLDPRTAEQLRERDLQRLRQMTGYCRTRRCLRQYILHYFGEHAPDTCSACYNCLHNFEEVDVSRDAKAIVACIAKTGQHFGVGVIAETLCGADTERVRKYHMDREDTYGALGQLTQKEVQERIRFLLDQGVLELSPGQYPVLRLTERAEDVMYGESTLQMKTLREDRSAPARRAAAGELEGDAAELFGRLRALRAQLARRQGVPAYVVFSDKTLREMAISRPRTTTELRAVSGVGSAKAERYGRDFLTVIQDFPS</sequence>
<dbReference type="Pfam" id="PF16124">
    <property type="entry name" value="RecQ_Zn_bind"/>
    <property type="match status" value="1"/>
</dbReference>
<dbReference type="GO" id="GO:0005737">
    <property type="term" value="C:cytoplasm"/>
    <property type="evidence" value="ECO:0007669"/>
    <property type="project" value="TreeGrafter"/>
</dbReference>
<dbReference type="SUPFAM" id="SSF52540">
    <property type="entry name" value="P-loop containing nucleoside triphosphate hydrolases"/>
    <property type="match status" value="1"/>
</dbReference>
<dbReference type="KEGG" id="obj:EIO64_17270"/>
<dbReference type="GO" id="GO:0003677">
    <property type="term" value="F:DNA binding"/>
    <property type="evidence" value="ECO:0007669"/>
    <property type="project" value="UniProtKB-KW"/>
</dbReference>
<comment type="cofactor">
    <cofactor evidence="1">
        <name>Mg(2+)</name>
        <dbReference type="ChEBI" id="CHEBI:18420"/>
    </cofactor>
</comment>
<dbReference type="RefSeq" id="WP_119310883.1">
    <property type="nucleotide sequence ID" value="NZ_CP034413.3"/>
</dbReference>
<dbReference type="InterPro" id="IPR036388">
    <property type="entry name" value="WH-like_DNA-bd_sf"/>
</dbReference>
<evidence type="ECO:0000313" key="21">
    <source>
        <dbReference type="Proteomes" id="UP000298642"/>
    </source>
</evidence>
<dbReference type="InterPro" id="IPR011545">
    <property type="entry name" value="DEAD/DEAH_box_helicase_dom"/>
</dbReference>
<dbReference type="GO" id="GO:0030894">
    <property type="term" value="C:replisome"/>
    <property type="evidence" value="ECO:0007669"/>
    <property type="project" value="TreeGrafter"/>
</dbReference>
<evidence type="ECO:0000256" key="13">
    <source>
        <dbReference type="ARBA" id="ARBA00023204"/>
    </source>
</evidence>
<dbReference type="GO" id="GO:0016787">
    <property type="term" value="F:hydrolase activity"/>
    <property type="evidence" value="ECO:0007669"/>
    <property type="project" value="UniProtKB-KW"/>
</dbReference>
<evidence type="ECO:0000259" key="18">
    <source>
        <dbReference type="PROSITE" id="PS51192"/>
    </source>
</evidence>
<evidence type="ECO:0000256" key="5">
    <source>
        <dbReference type="ARBA" id="ARBA00022741"/>
    </source>
</evidence>
<dbReference type="Gene3D" id="1.10.10.10">
    <property type="entry name" value="Winged helix-like DNA-binding domain superfamily/Winged helix DNA-binding domain"/>
    <property type="match status" value="1"/>
</dbReference>
<dbReference type="AlphaFoldDB" id="A0A4D7AXS6"/>
<evidence type="ECO:0000256" key="6">
    <source>
        <dbReference type="ARBA" id="ARBA00022763"/>
    </source>
</evidence>
<dbReference type="FunFam" id="3.40.50.300:FF:001389">
    <property type="entry name" value="ATP-dependent DNA helicase RecQ"/>
    <property type="match status" value="1"/>
</dbReference>
<keyword evidence="10" id="KW-0067">ATP-binding</keyword>
<evidence type="ECO:0000259" key="19">
    <source>
        <dbReference type="PROSITE" id="PS51194"/>
    </source>
</evidence>
<dbReference type="GO" id="GO:0043590">
    <property type="term" value="C:bacterial nucleoid"/>
    <property type="evidence" value="ECO:0007669"/>
    <property type="project" value="TreeGrafter"/>
</dbReference>
<dbReference type="Gene3D" id="3.40.50.300">
    <property type="entry name" value="P-loop containing nucleotide triphosphate hydrolases"/>
    <property type="match status" value="2"/>
</dbReference>
<dbReference type="InterPro" id="IPR032284">
    <property type="entry name" value="RecQ_Zn-bd"/>
</dbReference>
<dbReference type="InterPro" id="IPR004589">
    <property type="entry name" value="DNA_helicase_ATP-dep_RecQ"/>
</dbReference>
<keyword evidence="14" id="KW-0413">Isomerase</keyword>
<dbReference type="Pfam" id="PF00270">
    <property type="entry name" value="DEAD"/>
    <property type="match status" value="1"/>
</dbReference>
<dbReference type="InterPro" id="IPR001650">
    <property type="entry name" value="Helicase_C-like"/>
</dbReference>
<feature type="domain" description="HRDC" evidence="17">
    <location>
        <begin position="530"/>
        <end position="605"/>
    </location>
</feature>
<evidence type="ECO:0000256" key="16">
    <source>
        <dbReference type="NCBIfam" id="TIGR01389"/>
    </source>
</evidence>
<dbReference type="PROSITE" id="PS51192">
    <property type="entry name" value="HELICASE_ATP_BIND_1"/>
    <property type="match status" value="1"/>
</dbReference>
<dbReference type="PANTHER" id="PTHR13710:SF105">
    <property type="entry name" value="ATP-DEPENDENT DNA HELICASE Q1"/>
    <property type="match status" value="1"/>
</dbReference>
<keyword evidence="9" id="KW-0862">Zinc</keyword>
<dbReference type="Pfam" id="PF00271">
    <property type="entry name" value="Helicase_C"/>
    <property type="match status" value="1"/>
</dbReference>
<proteinExistence type="inferred from homology"/>
<keyword evidence="5" id="KW-0547">Nucleotide-binding</keyword>
<dbReference type="InterPro" id="IPR002121">
    <property type="entry name" value="HRDC_dom"/>
</dbReference>
<evidence type="ECO:0000259" key="17">
    <source>
        <dbReference type="PROSITE" id="PS50967"/>
    </source>
</evidence>
<dbReference type="SMART" id="SM00956">
    <property type="entry name" value="RQC"/>
    <property type="match status" value="1"/>
</dbReference>
<dbReference type="SMART" id="SM00487">
    <property type="entry name" value="DEXDc"/>
    <property type="match status" value="1"/>
</dbReference>
<evidence type="ECO:0000256" key="11">
    <source>
        <dbReference type="ARBA" id="ARBA00023125"/>
    </source>
</evidence>
<dbReference type="SMART" id="SM00341">
    <property type="entry name" value="HRDC"/>
    <property type="match status" value="1"/>
</dbReference>
<dbReference type="GO" id="GO:0006260">
    <property type="term" value="P:DNA replication"/>
    <property type="evidence" value="ECO:0007669"/>
    <property type="project" value="InterPro"/>
</dbReference>
<feature type="domain" description="Helicase ATP-binding" evidence="18">
    <location>
        <begin position="24"/>
        <end position="193"/>
    </location>
</feature>
<feature type="domain" description="Helicase C-terminal" evidence="19">
    <location>
        <begin position="214"/>
        <end position="364"/>
    </location>
</feature>
<dbReference type="InterPro" id="IPR036390">
    <property type="entry name" value="WH_DNA-bd_sf"/>
</dbReference>
<dbReference type="InterPro" id="IPR006293">
    <property type="entry name" value="DNA_helicase_ATP-dep_RecQ_bac"/>
</dbReference>
<dbReference type="FunFam" id="3.40.50.300:FF:000156">
    <property type="entry name" value="ATP-dependent DNA helicase recQ"/>
    <property type="match status" value="1"/>
</dbReference>
<dbReference type="EMBL" id="CP034413">
    <property type="protein sequence ID" value="QCI60740.1"/>
    <property type="molecule type" value="Genomic_DNA"/>
</dbReference>
<evidence type="ECO:0000256" key="14">
    <source>
        <dbReference type="ARBA" id="ARBA00023235"/>
    </source>
</evidence>
<dbReference type="NCBIfam" id="TIGR01389">
    <property type="entry name" value="recQ"/>
    <property type="match status" value="1"/>
</dbReference>